<accession>A0A3G4ZXX1</accession>
<gene>
    <name evidence="1" type="ORF">Faunusvirus4_5</name>
</gene>
<sequence>MSQVKIAASDTSAGSTLFQWYPKITHIKRQTYYEHARSQSPLNLFDKPYIPIFSEIFNMLTYPFLSREHHYSYEHGGRVTSWAERRYDKCTTSRALVRDDGKILSAIDVRPRDCVSEHRARVVNGYLRGVTSCGYKYDAESMAPDVK</sequence>
<organism evidence="1">
    <name type="scientific">Faunusvirus sp</name>
    <dbReference type="NCBI Taxonomy" id="2487766"/>
    <lineage>
        <taxon>Viruses</taxon>
        <taxon>Varidnaviria</taxon>
        <taxon>Bamfordvirae</taxon>
        <taxon>Nucleocytoviricota</taxon>
        <taxon>Megaviricetes</taxon>
        <taxon>Imitervirales</taxon>
        <taxon>Mimiviridae</taxon>
    </lineage>
</organism>
<reference evidence="1" key="1">
    <citation type="submission" date="2018-10" db="EMBL/GenBank/DDBJ databases">
        <title>Hidden diversity of soil giant viruses.</title>
        <authorList>
            <person name="Schulz F."/>
            <person name="Alteio L."/>
            <person name="Goudeau D."/>
            <person name="Ryan E.M."/>
            <person name="Malmstrom R.R."/>
            <person name="Blanchard J."/>
            <person name="Woyke T."/>
        </authorList>
    </citation>
    <scope>NUCLEOTIDE SEQUENCE</scope>
    <source>
        <strain evidence="1">FNV1</strain>
    </source>
</reference>
<dbReference type="EMBL" id="MK072135">
    <property type="protein sequence ID" value="AYV79164.1"/>
    <property type="molecule type" value="Genomic_DNA"/>
</dbReference>
<name>A0A3G4ZXX1_9VIRU</name>
<protein>
    <submittedName>
        <fullName evidence="1">Uncharacterized protein</fullName>
    </submittedName>
</protein>
<evidence type="ECO:0000313" key="1">
    <source>
        <dbReference type="EMBL" id="AYV79164.1"/>
    </source>
</evidence>
<proteinExistence type="predicted"/>